<feature type="compositionally biased region" description="Polar residues" evidence="1">
    <location>
        <begin position="551"/>
        <end position="561"/>
    </location>
</feature>
<dbReference type="InterPro" id="IPR038991">
    <property type="entry name" value="CAAP1"/>
</dbReference>
<name>A0AAJ6VKT4_9HYME</name>
<feature type="region of interest" description="Disordered" evidence="1">
    <location>
        <begin position="214"/>
        <end position="250"/>
    </location>
</feature>
<dbReference type="Proteomes" id="UP000695007">
    <property type="component" value="Unplaced"/>
</dbReference>
<feature type="compositionally biased region" description="Basic and acidic residues" evidence="1">
    <location>
        <begin position="526"/>
        <end position="536"/>
    </location>
</feature>
<organism evidence="2 3">
    <name type="scientific">Ceratosolen solmsi marchali</name>
    <dbReference type="NCBI Taxonomy" id="326594"/>
    <lineage>
        <taxon>Eukaryota</taxon>
        <taxon>Metazoa</taxon>
        <taxon>Ecdysozoa</taxon>
        <taxon>Arthropoda</taxon>
        <taxon>Hexapoda</taxon>
        <taxon>Insecta</taxon>
        <taxon>Pterygota</taxon>
        <taxon>Neoptera</taxon>
        <taxon>Endopterygota</taxon>
        <taxon>Hymenoptera</taxon>
        <taxon>Apocrita</taxon>
        <taxon>Proctotrupomorpha</taxon>
        <taxon>Chalcidoidea</taxon>
        <taxon>Agaonidae</taxon>
        <taxon>Agaoninae</taxon>
        <taxon>Ceratosolen</taxon>
    </lineage>
</organism>
<feature type="region of interest" description="Disordered" evidence="1">
    <location>
        <begin position="589"/>
        <end position="621"/>
    </location>
</feature>
<feature type="region of interest" description="Disordered" evidence="1">
    <location>
        <begin position="436"/>
        <end position="458"/>
    </location>
</feature>
<dbReference type="PANTHER" id="PTHR14740:SF3">
    <property type="entry name" value="CASPASE ACTIVITY AND APOPTOSIS INHIBITOR 1"/>
    <property type="match status" value="1"/>
</dbReference>
<feature type="compositionally biased region" description="Low complexity" evidence="1">
    <location>
        <begin position="20"/>
        <end position="30"/>
    </location>
</feature>
<evidence type="ECO:0000313" key="2">
    <source>
        <dbReference type="Proteomes" id="UP000695007"/>
    </source>
</evidence>
<sequence length="816" mass="92203">MSDKKNKLKRSRISSEESDSSSTSSSVTSSSDDETDAKDLKPIKEYMSNRKELASQLFKSVKTEKIRMMLPQILKKVEFSDLEELCANELIGMSRSRIMCIINGQEMLQSSNTEESDDLGPALEIISDTEWLSDEEINIKEGANSKNKNTKKLKKKCQEQKKQDPQPPKCKGKGKLSVQIKTEVKEKEKPKEGESLLDLLELEMRARAIRALIRKEEDSSSSKNAQINDSTKLISESKTSKNKSTKATQENLKEQLEKIDNLMNHGEDEDVFVVIQPAPTIELLSSESETDDHSERVNQKLVNERTSGSKKIKEDLSIKSKNKDNNKSSEKTINISKEKNDRKTKNENSKENDNRNENSNLLIIKADNSATNKTNNSGKLLKTIDLEEGEIIDDNDDKSVNEKTTVITETPSKRKIKRIKKNPFIRLKKKIKENNDDNAKDIKNKVSDESKSKNETNIKRKESSVKMDLIEIEESPKKENVETTLDLSDNKLNNSKIDPFDDKLLDIDEVINLDDYPDDMDELEKTEVNNERKEANKVTILTNKSTHKESSSNIPPRSETWTTRYYKQDDVQNVIKESKIQSEIRKRLRERQRQSKLNNPLKLKDQDASQQNSEPLIPKPTGSVEEYLALKGLPSETNNSTSEVARSSELHKDNNSLISSNDAVIAKNSLTKGVIENKAIEQSIGAKQKVQPTGDIVIAKTIDSTLNDNIAMEQLNKHKKSDDSLRNINAICNIVSKKSSSEKSGQNESNNFKEIICPLRITESNLISDSSVDKTFAKVDSIGLSDKKLAKDLNNKKINEEKIVSSKSKTSELRPD</sequence>
<feature type="region of interest" description="Disordered" evidence="1">
    <location>
        <begin position="526"/>
        <end position="561"/>
    </location>
</feature>
<dbReference type="Pfam" id="PF15335">
    <property type="entry name" value="CAAP1"/>
    <property type="match status" value="1"/>
</dbReference>
<gene>
    <name evidence="3" type="primary">LOC105359499</name>
</gene>
<feature type="compositionally biased region" description="Polar residues" evidence="1">
    <location>
        <begin position="221"/>
        <end position="234"/>
    </location>
</feature>
<evidence type="ECO:0000313" key="3">
    <source>
        <dbReference type="RefSeq" id="XP_011494415.1"/>
    </source>
</evidence>
<feature type="compositionally biased region" description="Basic and acidic residues" evidence="1">
    <location>
        <begin position="311"/>
        <end position="356"/>
    </location>
</feature>
<dbReference type="KEGG" id="csol:105359499"/>
<feature type="region of interest" description="Disordered" evidence="1">
    <location>
        <begin position="284"/>
        <end position="359"/>
    </location>
</feature>
<feature type="region of interest" description="Disordered" evidence="1">
    <location>
        <begin position="142"/>
        <end position="177"/>
    </location>
</feature>
<reference evidence="3" key="1">
    <citation type="submission" date="2025-08" db="UniProtKB">
        <authorList>
            <consortium name="RefSeq"/>
        </authorList>
    </citation>
    <scope>IDENTIFICATION</scope>
</reference>
<accession>A0AAJ6VKT4</accession>
<feature type="compositionally biased region" description="Polar residues" evidence="1">
    <location>
        <begin position="635"/>
        <end position="645"/>
    </location>
</feature>
<dbReference type="RefSeq" id="XP_011494415.1">
    <property type="nucleotide sequence ID" value="XM_011496113.1"/>
</dbReference>
<evidence type="ECO:0000256" key="1">
    <source>
        <dbReference type="SAM" id="MobiDB-lite"/>
    </source>
</evidence>
<dbReference type="PANTHER" id="PTHR14740">
    <property type="entry name" value="CASPASE ACTIVITY AND APOPTOSIS INHIBITOR 1"/>
    <property type="match status" value="1"/>
</dbReference>
<dbReference type="GO" id="GO:0042981">
    <property type="term" value="P:regulation of apoptotic process"/>
    <property type="evidence" value="ECO:0007669"/>
    <property type="project" value="InterPro"/>
</dbReference>
<feature type="region of interest" description="Disordered" evidence="1">
    <location>
        <begin position="1"/>
        <end position="43"/>
    </location>
</feature>
<feature type="compositionally biased region" description="Basic residues" evidence="1">
    <location>
        <begin position="1"/>
        <end position="12"/>
    </location>
</feature>
<protein>
    <submittedName>
        <fullName evidence="3">MATH and LRR domain-containing protein PFE0570w</fullName>
    </submittedName>
</protein>
<dbReference type="AlphaFoldDB" id="A0AAJ6VKT4"/>
<keyword evidence="2" id="KW-1185">Reference proteome</keyword>
<feature type="region of interest" description="Disordered" evidence="1">
    <location>
        <begin position="631"/>
        <end position="650"/>
    </location>
</feature>
<proteinExistence type="predicted"/>
<dbReference type="GeneID" id="105359499"/>